<dbReference type="GeneID" id="18563269"/>
<organism evidence="1 2">
    <name type="scientific">Bacillus phage G</name>
    <dbReference type="NCBI Taxonomy" id="2884420"/>
    <lineage>
        <taxon>Viruses</taxon>
        <taxon>Duplodnaviria</taxon>
        <taxon>Heunggongvirae</taxon>
        <taxon>Uroviricota</taxon>
        <taxon>Caudoviricetes</taxon>
        <taxon>Donellivirus</taxon>
        <taxon>Donellivirus gee</taxon>
    </lineage>
</organism>
<proteinExistence type="predicted"/>
<name>G3MBC0_9CAUD</name>
<evidence type="ECO:0000313" key="1">
    <source>
        <dbReference type="EMBL" id="AEO93321.1"/>
    </source>
</evidence>
<protein>
    <submittedName>
        <fullName evidence="1">Gp50</fullName>
    </submittedName>
</protein>
<dbReference type="EMBL" id="JN638751">
    <property type="protein sequence ID" value="AEO93321.1"/>
    <property type="molecule type" value="Genomic_DNA"/>
</dbReference>
<evidence type="ECO:0000313" key="2">
    <source>
        <dbReference type="Proteomes" id="UP000009273"/>
    </source>
</evidence>
<sequence length="139" mass="16342">MWVDPKSLEENKVLISTLLSELDKGNNKRAKKLVDHLLEKNWTVNINYIEQEKKKRKIKNLDVDFEAILLGKFKGDYHLTTKCKKYVVRITSQRAVFWKMEKWVKLGEFLFEDIELTEKGIKVGIVKIEVDDNEQETGS</sequence>
<dbReference type="Proteomes" id="UP000009273">
    <property type="component" value="Segment"/>
</dbReference>
<reference evidence="1 2" key="1">
    <citation type="submission" date="2011-09" db="EMBL/GenBank/DDBJ databases">
        <authorList>
            <person name="Pope W.H."/>
            <person name="Pedulla M.L."/>
            <person name="Ford M.E."/>
            <person name="Peebles C.L."/>
            <person name="Hatfull G.H."/>
            <person name="Hendrix R.W."/>
        </authorList>
    </citation>
    <scope>NUCLEOTIDE SEQUENCE [LARGE SCALE GENOMIC DNA]</scope>
    <source>
        <strain evidence="1">G</strain>
    </source>
</reference>
<keyword evidence="2" id="KW-1185">Reference proteome</keyword>
<gene>
    <name evidence="1" type="primary">50</name>
    <name evidence="1" type="ORF">G_50</name>
</gene>
<dbReference type="KEGG" id="vg:18563269"/>
<dbReference type="RefSeq" id="YP_009015361.1">
    <property type="nucleotide sequence ID" value="NC_023719.1"/>
</dbReference>
<accession>G3MBC0</accession>